<feature type="region of interest" description="Disordered" evidence="1">
    <location>
        <begin position="140"/>
        <end position="161"/>
    </location>
</feature>
<protein>
    <recommendedName>
        <fullName evidence="4">Cell division protein FtsL</fullName>
    </recommendedName>
</protein>
<name>A0ABT5WK29_9SPHN</name>
<reference evidence="2 3" key="1">
    <citation type="submission" date="2023-03" db="EMBL/GenBank/DDBJ databases">
        <title>NovoSphingobium album sp. nov. isolated from polycyclic aromatic hydrocarbons- and heavy-metal polluted soil.</title>
        <authorList>
            <person name="Liu Z."/>
            <person name="Wang K."/>
        </authorList>
    </citation>
    <scope>NUCLEOTIDE SEQUENCE [LARGE SCALE GENOMIC DNA]</scope>
    <source>
        <strain evidence="2 3">H3SJ31-1</strain>
    </source>
</reference>
<accession>A0ABT5WK29</accession>
<comment type="caution">
    <text evidence="2">The sequence shown here is derived from an EMBL/GenBank/DDBJ whole genome shotgun (WGS) entry which is preliminary data.</text>
</comment>
<feature type="compositionally biased region" description="Basic and acidic residues" evidence="1">
    <location>
        <begin position="145"/>
        <end position="161"/>
    </location>
</feature>
<evidence type="ECO:0000313" key="2">
    <source>
        <dbReference type="EMBL" id="MDE8650390.1"/>
    </source>
</evidence>
<gene>
    <name evidence="2" type="ORF">PYV00_01495</name>
</gene>
<evidence type="ECO:0000256" key="1">
    <source>
        <dbReference type="SAM" id="MobiDB-lite"/>
    </source>
</evidence>
<proteinExistence type="predicted"/>
<evidence type="ECO:0000313" key="3">
    <source>
        <dbReference type="Proteomes" id="UP001216253"/>
    </source>
</evidence>
<dbReference type="Proteomes" id="UP001216253">
    <property type="component" value="Unassembled WGS sequence"/>
</dbReference>
<evidence type="ECO:0008006" key="4">
    <source>
        <dbReference type="Google" id="ProtNLM"/>
    </source>
</evidence>
<sequence>MNLTRDRVQSIGWFTVLLLFGALTLGLGLRVNAVKSQVHDTERHIVALRQDIDQLQTEFQTRSNQQQLKAINDIDFGYQAPRAEQYIEGERQLAALGLPRGPGAPEPIRMAHGDGAAAEPAASNPVIAMVSPITGTPANAAEARGAVKSDSGEEGSGRAEARTLVRDAAELGNRLARIKVARAGTE</sequence>
<keyword evidence="3" id="KW-1185">Reference proteome</keyword>
<dbReference type="RefSeq" id="WP_275226473.1">
    <property type="nucleotide sequence ID" value="NZ_JARESE010000001.1"/>
</dbReference>
<organism evidence="2 3">
    <name type="scientific">Novosphingobium album</name>
    <name type="common">ex Liu et al. 2023</name>
    <dbReference type="NCBI Taxonomy" id="3031130"/>
    <lineage>
        <taxon>Bacteria</taxon>
        <taxon>Pseudomonadati</taxon>
        <taxon>Pseudomonadota</taxon>
        <taxon>Alphaproteobacteria</taxon>
        <taxon>Sphingomonadales</taxon>
        <taxon>Sphingomonadaceae</taxon>
        <taxon>Novosphingobium</taxon>
    </lineage>
</organism>
<dbReference type="EMBL" id="JARESE010000001">
    <property type="protein sequence ID" value="MDE8650390.1"/>
    <property type="molecule type" value="Genomic_DNA"/>
</dbReference>